<reference evidence="1 2" key="1">
    <citation type="journal article" date="2019" name="Commun. Biol.">
        <title>The bagworm genome reveals a unique fibroin gene that provides high tensile strength.</title>
        <authorList>
            <person name="Kono N."/>
            <person name="Nakamura H."/>
            <person name="Ohtoshi R."/>
            <person name="Tomita M."/>
            <person name="Numata K."/>
            <person name="Arakawa K."/>
        </authorList>
    </citation>
    <scope>NUCLEOTIDE SEQUENCE [LARGE SCALE GENOMIC DNA]</scope>
</reference>
<organism evidence="1 2">
    <name type="scientific">Eumeta variegata</name>
    <name type="common">Bagworm moth</name>
    <name type="synonym">Eumeta japonica</name>
    <dbReference type="NCBI Taxonomy" id="151549"/>
    <lineage>
        <taxon>Eukaryota</taxon>
        <taxon>Metazoa</taxon>
        <taxon>Ecdysozoa</taxon>
        <taxon>Arthropoda</taxon>
        <taxon>Hexapoda</taxon>
        <taxon>Insecta</taxon>
        <taxon>Pterygota</taxon>
        <taxon>Neoptera</taxon>
        <taxon>Endopterygota</taxon>
        <taxon>Lepidoptera</taxon>
        <taxon>Glossata</taxon>
        <taxon>Ditrysia</taxon>
        <taxon>Tineoidea</taxon>
        <taxon>Psychidae</taxon>
        <taxon>Oiketicinae</taxon>
        <taxon>Eumeta</taxon>
    </lineage>
</organism>
<sequence length="77" mass="9194">MTLNFSSALVDPRSTYDKEHIFARDEDRRGKTERVEKRHDCTRDLSFGRWERRFEDLDRRVPQADVETQGVILDVLL</sequence>
<dbReference type="EMBL" id="BGZK01000015">
    <property type="protein sequence ID" value="GBP04890.1"/>
    <property type="molecule type" value="Genomic_DNA"/>
</dbReference>
<evidence type="ECO:0000313" key="1">
    <source>
        <dbReference type="EMBL" id="GBP04890.1"/>
    </source>
</evidence>
<dbReference type="AlphaFoldDB" id="A0A4C1SUJ4"/>
<protein>
    <submittedName>
        <fullName evidence="1">Uncharacterized protein</fullName>
    </submittedName>
</protein>
<name>A0A4C1SUJ4_EUMVA</name>
<comment type="caution">
    <text evidence="1">The sequence shown here is derived from an EMBL/GenBank/DDBJ whole genome shotgun (WGS) entry which is preliminary data.</text>
</comment>
<gene>
    <name evidence="1" type="ORF">EVAR_3780_1</name>
</gene>
<evidence type="ECO:0000313" key="2">
    <source>
        <dbReference type="Proteomes" id="UP000299102"/>
    </source>
</evidence>
<proteinExistence type="predicted"/>
<accession>A0A4C1SUJ4</accession>
<keyword evidence="2" id="KW-1185">Reference proteome</keyword>
<dbReference type="Proteomes" id="UP000299102">
    <property type="component" value="Unassembled WGS sequence"/>
</dbReference>